<accession>A0A3L7A906</accession>
<evidence type="ECO:0000256" key="1">
    <source>
        <dbReference type="ARBA" id="ARBA00023015"/>
    </source>
</evidence>
<dbReference type="Pfam" id="PF12833">
    <property type="entry name" value="HTH_18"/>
    <property type="match status" value="1"/>
</dbReference>
<keyword evidence="3" id="KW-0804">Transcription</keyword>
<evidence type="ECO:0000256" key="2">
    <source>
        <dbReference type="ARBA" id="ARBA00023125"/>
    </source>
</evidence>
<name>A0A3L7A906_9MICO</name>
<dbReference type="InterPro" id="IPR018062">
    <property type="entry name" value="HTH_AraC-typ_CS"/>
</dbReference>
<reference evidence="5 6" key="1">
    <citation type="submission" date="2018-10" db="EMBL/GenBank/DDBJ databases">
        <authorList>
            <person name="Li J."/>
        </authorList>
    </citation>
    <scope>NUCLEOTIDE SEQUENCE [LARGE SCALE GENOMIC DNA]</scope>
    <source>
        <strain evidence="5 6">IF 016277</strain>
    </source>
</reference>
<evidence type="ECO:0000259" key="4">
    <source>
        <dbReference type="PROSITE" id="PS01124"/>
    </source>
</evidence>
<dbReference type="InterPro" id="IPR050204">
    <property type="entry name" value="AraC_XylS_family_regulators"/>
</dbReference>
<sequence length="262" mass="28200">MPRCFTTAPPGSAGMWNSPWWTPGSHKNTLGRWAAREGKKRSMYAETRLSDARTLWRSLGGAGGVIPADGSVDLILRGGDLFLAGPSTRAITTLPDADGVSIGLRFAPGQAAATLGIDLAELRDTGAPLGDVLDPARTRELATRVRAQARNPGHDLLGGQPEDPWARETHRAARRAESASALARRLGWSERQLRRRMLARFGYGYAALIRIERAKRAHALIRSGTALAEAAARAGYSDQPHLTREFRRVVGHTPGEVSAAGD</sequence>
<dbReference type="AlphaFoldDB" id="A0A3L7A906"/>
<comment type="caution">
    <text evidence="5">The sequence shown here is derived from an EMBL/GenBank/DDBJ whole genome shotgun (WGS) entry which is preliminary data.</text>
</comment>
<keyword evidence="1" id="KW-0805">Transcription regulation</keyword>
<keyword evidence="6" id="KW-1185">Reference proteome</keyword>
<dbReference type="GO" id="GO:0003700">
    <property type="term" value="F:DNA-binding transcription factor activity"/>
    <property type="evidence" value="ECO:0007669"/>
    <property type="project" value="InterPro"/>
</dbReference>
<gene>
    <name evidence="5" type="ORF">D9V32_06815</name>
</gene>
<dbReference type="GO" id="GO:0043565">
    <property type="term" value="F:sequence-specific DNA binding"/>
    <property type="evidence" value="ECO:0007669"/>
    <property type="project" value="InterPro"/>
</dbReference>
<dbReference type="Proteomes" id="UP000272503">
    <property type="component" value="Unassembled WGS sequence"/>
</dbReference>
<evidence type="ECO:0000313" key="5">
    <source>
        <dbReference type="EMBL" id="RLP76554.1"/>
    </source>
</evidence>
<dbReference type="SMART" id="SM00342">
    <property type="entry name" value="HTH_ARAC"/>
    <property type="match status" value="1"/>
</dbReference>
<feature type="domain" description="HTH araC/xylS-type" evidence="4">
    <location>
        <begin position="178"/>
        <end position="260"/>
    </location>
</feature>
<dbReference type="Pfam" id="PF20240">
    <property type="entry name" value="DUF6597"/>
    <property type="match status" value="1"/>
</dbReference>
<dbReference type="PANTHER" id="PTHR46796">
    <property type="entry name" value="HTH-TYPE TRANSCRIPTIONAL ACTIVATOR RHAS-RELATED"/>
    <property type="match status" value="1"/>
</dbReference>
<dbReference type="PROSITE" id="PS00041">
    <property type="entry name" value="HTH_ARAC_FAMILY_1"/>
    <property type="match status" value="1"/>
</dbReference>
<dbReference type="PANTHER" id="PTHR46796:SF15">
    <property type="entry name" value="BLL1074 PROTEIN"/>
    <property type="match status" value="1"/>
</dbReference>
<dbReference type="Gene3D" id="1.10.10.60">
    <property type="entry name" value="Homeodomain-like"/>
    <property type="match status" value="1"/>
</dbReference>
<organism evidence="5 6">
    <name type="scientific">Mycetocola tolaasinivorans</name>
    <dbReference type="NCBI Taxonomy" id="76635"/>
    <lineage>
        <taxon>Bacteria</taxon>
        <taxon>Bacillati</taxon>
        <taxon>Actinomycetota</taxon>
        <taxon>Actinomycetes</taxon>
        <taxon>Micrococcales</taxon>
        <taxon>Microbacteriaceae</taxon>
        <taxon>Mycetocola</taxon>
    </lineage>
</organism>
<dbReference type="InterPro" id="IPR018060">
    <property type="entry name" value="HTH_AraC"/>
</dbReference>
<dbReference type="SUPFAM" id="SSF46689">
    <property type="entry name" value="Homeodomain-like"/>
    <property type="match status" value="1"/>
</dbReference>
<dbReference type="InterPro" id="IPR009057">
    <property type="entry name" value="Homeodomain-like_sf"/>
</dbReference>
<evidence type="ECO:0000256" key="3">
    <source>
        <dbReference type="ARBA" id="ARBA00023163"/>
    </source>
</evidence>
<dbReference type="OrthoDB" id="2559672at2"/>
<dbReference type="PROSITE" id="PS01124">
    <property type="entry name" value="HTH_ARAC_FAMILY_2"/>
    <property type="match status" value="1"/>
</dbReference>
<protein>
    <submittedName>
        <fullName evidence="5">Helix-turn-helix domain-containing protein</fullName>
    </submittedName>
</protein>
<dbReference type="InterPro" id="IPR046532">
    <property type="entry name" value="DUF6597"/>
</dbReference>
<proteinExistence type="predicted"/>
<evidence type="ECO:0000313" key="6">
    <source>
        <dbReference type="Proteomes" id="UP000272503"/>
    </source>
</evidence>
<keyword evidence="2" id="KW-0238">DNA-binding</keyword>
<dbReference type="EMBL" id="RCUX01000004">
    <property type="protein sequence ID" value="RLP76554.1"/>
    <property type="molecule type" value="Genomic_DNA"/>
</dbReference>